<protein>
    <submittedName>
        <fullName evidence="2">Uncharacterized protein LOC115228229</fullName>
    </submittedName>
</protein>
<accession>A0A6P7TXT1</accession>
<sequence length="119" mass="13872">MTAKEFTDPHSKSGDRIFLLAINDTTAKTVVTEPLFNELFSLSITFLKEVHKIEIDLSKGYNRLPKYQGDPKWLETFFVSSNSENMREKREIKIPGLKIDEEKNLTIPFCRRPIKIRNL</sequence>
<dbReference type="AlphaFoldDB" id="A0A6P7TXT1"/>
<dbReference type="Proteomes" id="UP000515154">
    <property type="component" value="Unplaced"/>
</dbReference>
<organism evidence="1 2">
    <name type="scientific">Octopus sinensis</name>
    <name type="common">East Asian common octopus</name>
    <dbReference type="NCBI Taxonomy" id="2607531"/>
    <lineage>
        <taxon>Eukaryota</taxon>
        <taxon>Metazoa</taxon>
        <taxon>Spiralia</taxon>
        <taxon>Lophotrochozoa</taxon>
        <taxon>Mollusca</taxon>
        <taxon>Cephalopoda</taxon>
        <taxon>Coleoidea</taxon>
        <taxon>Octopodiformes</taxon>
        <taxon>Octopoda</taxon>
        <taxon>Incirrata</taxon>
        <taxon>Octopodidae</taxon>
        <taxon>Octopus</taxon>
    </lineage>
</organism>
<reference evidence="2" key="1">
    <citation type="submission" date="2025-08" db="UniProtKB">
        <authorList>
            <consortium name="RefSeq"/>
        </authorList>
    </citation>
    <scope>IDENTIFICATION</scope>
</reference>
<evidence type="ECO:0000313" key="1">
    <source>
        <dbReference type="Proteomes" id="UP000515154"/>
    </source>
</evidence>
<keyword evidence="1" id="KW-1185">Reference proteome</keyword>
<dbReference type="RefSeq" id="XP_029654725.1">
    <property type="nucleotide sequence ID" value="XM_029798865.1"/>
</dbReference>
<gene>
    <name evidence="2" type="primary">LOC115228229</name>
</gene>
<name>A0A6P7TXT1_9MOLL</name>
<proteinExistence type="predicted"/>
<dbReference type="KEGG" id="osn:115228229"/>
<evidence type="ECO:0000313" key="2">
    <source>
        <dbReference type="RefSeq" id="XP_029654725.1"/>
    </source>
</evidence>